<dbReference type="OrthoDB" id="5978439at2759"/>
<organism evidence="1 2">
    <name type="scientific">Branchiostoma belcheri</name>
    <name type="common">Amphioxus</name>
    <dbReference type="NCBI Taxonomy" id="7741"/>
    <lineage>
        <taxon>Eukaryota</taxon>
        <taxon>Metazoa</taxon>
        <taxon>Chordata</taxon>
        <taxon>Cephalochordata</taxon>
        <taxon>Leptocardii</taxon>
        <taxon>Amphioxiformes</taxon>
        <taxon>Branchiostomatidae</taxon>
        <taxon>Branchiostoma</taxon>
    </lineage>
</organism>
<accession>A0A6P4ZNB8</accession>
<gene>
    <name evidence="2" type="primary">LOC109476099</name>
</gene>
<sequence>MQLGQGMSRRLRPRFHTGLAVFSINVPPTLWRHLEALLTGYGGTATRQYCVSRAGLRSVRVTIPDITTAQRIWSPARRDGTNYLCRRHFQRARHIGQDGQIHYTSTFQGYSAVVVSSLTPVVVTSHLRTGITTCSFFRQNYTEGGLAINTSLQATLNSADAVLH</sequence>
<evidence type="ECO:0000313" key="1">
    <source>
        <dbReference type="Proteomes" id="UP000515135"/>
    </source>
</evidence>
<dbReference type="KEGG" id="bbel:109476099"/>
<reference evidence="2" key="1">
    <citation type="submission" date="2025-08" db="UniProtKB">
        <authorList>
            <consortium name="RefSeq"/>
        </authorList>
    </citation>
    <scope>IDENTIFICATION</scope>
    <source>
        <tissue evidence="2">Gonad</tissue>
    </source>
</reference>
<dbReference type="Proteomes" id="UP000515135">
    <property type="component" value="Unplaced"/>
</dbReference>
<dbReference type="RefSeq" id="XP_019632527.1">
    <property type="nucleotide sequence ID" value="XM_019776968.1"/>
</dbReference>
<dbReference type="AlphaFoldDB" id="A0A6P4ZNB8"/>
<evidence type="ECO:0000313" key="2">
    <source>
        <dbReference type="RefSeq" id="XP_019632527.1"/>
    </source>
</evidence>
<name>A0A6P4ZNB8_BRABE</name>
<proteinExistence type="predicted"/>
<dbReference type="GeneID" id="109476099"/>
<protein>
    <submittedName>
        <fullName evidence="2">Uncharacterized protein LOC109476099</fullName>
    </submittedName>
</protein>
<keyword evidence="1" id="KW-1185">Reference proteome</keyword>